<dbReference type="OrthoDB" id="1792672at2"/>
<dbReference type="AlphaFoldDB" id="A0A517M4E7"/>
<dbReference type="EMBL" id="CP036261">
    <property type="protein sequence ID" value="QDS89747.1"/>
    <property type="molecule type" value="Genomic_DNA"/>
</dbReference>
<dbReference type="Pfam" id="PF01968">
    <property type="entry name" value="Hydantoinase_A"/>
    <property type="match status" value="1"/>
</dbReference>
<dbReference type="Proteomes" id="UP000319557">
    <property type="component" value="Chromosome"/>
</dbReference>
<dbReference type="InterPro" id="IPR002756">
    <property type="entry name" value="MfnF"/>
</dbReference>
<dbReference type="InterPro" id="IPR002821">
    <property type="entry name" value="Hydantoinase_A"/>
</dbReference>
<dbReference type="RefSeq" id="WP_145347650.1">
    <property type="nucleotide sequence ID" value="NZ_CP036261.1"/>
</dbReference>
<dbReference type="SUPFAM" id="SSF53067">
    <property type="entry name" value="Actin-like ATPase domain"/>
    <property type="match status" value="1"/>
</dbReference>
<gene>
    <name evidence="2" type="ORF">EC9_39470</name>
</gene>
<protein>
    <submittedName>
        <fullName evidence="2">Hydantoinase/oxoprolinase</fullName>
    </submittedName>
</protein>
<proteinExistence type="predicted"/>
<name>A0A517M4E7_9BACT</name>
<evidence type="ECO:0000259" key="1">
    <source>
        <dbReference type="Pfam" id="PF01968"/>
    </source>
</evidence>
<dbReference type="InterPro" id="IPR043129">
    <property type="entry name" value="ATPase_NBD"/>
</dbReference>
<keyword evidence="3" id="KW-1185">Reference proteome</keyword>
<dbReference type="KEGG" id="ruv:EC9_39470"/>
<dbReference type="GO" id="GO:0016787">
    <property type="term" value="F:hydrolase activity"/>
    <property type="evidence" value="ECO:0007669"/>
    <property type="project" value="InterPro"/>
</dbReference>
<dbReference type="Gene3D" id="3.30.420.40">
    <property type="match status" value="1"/>
</dbReference>
<dbReference type="Gene3D" id="3.30.420.190">
    <property type="entry name" value="conserved archaeal protein q6m145"/>
    <property type="match status" value="1"/>
</dbReference>
<evidence type="ECO:0000313" key="3">
    <source>
        <dbReference type="Proteomes" id="UP000319557"/>
    </source>
</evidence>
<dbReference type="NCBIfam" id="TIGR03123">
    <property type="entry name" value="one_C_unchar_1"/>
    <property type="match status" value="1"/>
</dbReference>
<accession>A0A517M4E7</accession>
<organism evidence="2 3">
    <name type="scientific">Rosistilla ulvae</name>
    <dbReference type="NCBI Taxonomy" id="1930277"/>
    <lineage>
        <taxon>Bacteria</taxon>
        <taxon>Pseudomonadati</taxon>
        <taxon>Planctomycetota</taxon>
        <taxon>Planctomycetia</taxon>
        <taxon>Pirellulales</taxon>
        <taxon>Pirellulaceae</taxon>
        <taxon>Rosistilla</taxon>
    </lineage>
</organism>
<reference evidence="2 3" key="1">
    <citation type="submission" date="2019-02" db="EMBL/GenBank/DDBJ databases">
        <title>Deep-cultivation of Planctomycetes and their phenomic and genomic characterization uncovers novel biology.</title>
        <authorList>
            <person name="Wiegand S."/>
            <person name="Jogler M."/>
            <person name="Boedeker C."/>
            <person name="Pinto D."/>
            <person name="Vollmers J."/>
            <person name="Rivas-Marin E."/>
            <person name="Kohn T."/>
            <person name="Peeters S.H."/>
            <person name="Heuer A."/>
            <person name="Rast P."/>
            <person name="Oberbeckmann S."/>
            <person name="Bunk B."/>
            <person name="Jeske O."/>
            <person name="Meyerdierks A."/>
            <person name="Storesund J.E."/>
            <person name="Kallscheuer N."/>
            <person name="Luecker S."/>
            <person name="Lage O.M."/>
            <person name="Pohl T."/>
            <person name="Merkel B.J."/>
            <person name="Hornburger P."/>
            <person name="Mueller R.-W."/>
            <person name="Bruemmer F."/>
            <person name="Labrenz M."/>
            <person name="Spormann A.M."/>
            <person name="Op den Camp H."/>
            <person name="Overmann J."/>
            <person name="Amann R."/>
            <person name="Jetten M.S.M."/>
            <person name="Mascher T."/>
            <person name="Medema M.H."/>
            <person name="Devos D.P."/>
            <person name="Kaster A.-K."/>
            <person name="Ovreas L."/>
            <person name="Rohde M."/>
            <person name="Galperin M.Y."/>
            <person name="Jogler C."/>
        </authorList>
    </citation>
    <scope>NUCLEOTIDE SEQUENCE [LARGE SCALE GENOMIC DNA]</scope>
    <source>
        <strain evidence="2 3">EC9</strain>
    </source>
</reference>
<feature type="domain" description="Hydantoinase A/oxoprolinase" evidence="1">
    <location>
        <begin position="72"/>
        <end position="341"/>
    </location>
</feature>
<evidence type="ECO:0000313" key="2">
    <source>
        <dbReference type="EMBL" id="QDS89747.1"/>
    </source>
</evidence>
<sequence length="351" mass="37816">MNDAMLAQAAASKSEPPDMRWIGIDVGGANIKAADTSGWTSAESFALWKYPERLADQLRQLLPTPTAATRYALTMTGELADCFLDRSQGVRQIVDAVVEATQLKASAGVDPLCIYSLDGQWLRADEAKSSPDDVAAANWHATASYAARYLGDNETGLMIDIGSTTTDLIAIDSRGVQTRSRTDVDRLERSELLYLGVGRTPLCGLTSSLPFRGRDIPVMAEFFATTDDCFLVLGRTAAMPENCDSADGKPRTVENSVNRIARMFGLDHRSFTFDDAVLASNQIEAILKDRIATGIAKVASDSSAWVIAGHGEWLLPKSVARQISLTQELGAERSRVGPAYALACLAEATFA</sequence>